<name>A0A222VX24_9PSEU</name>
<accession>A0A222VX24</accession>
<keyword evidence="2" id="KW-1185">Reference proteome</keyword>
<organism evidence="1 2">
    <name type="scientific">Prauserella marina</name>
    <dbReference type="NCBI Taxonomy" id="530584"/>
    <lineage>
        <taxon>Bacteria</taxon>
        <taxon>Bacillati</taxon>
        <taxon>Actinomycetota</taxon>
        <taxon>Actinomycetes</taxon>
        <taxon>Pseudonocardiales</taxon>
        <taxon>Pseudonocardiaceae</taxon>
        <taxon>Prauserella</taxon>
    </lineage>
</organism>
<dbReference type="STRING" id="530584.SAMN05421630_1045"/>
<dbReference type="AlphaFoldDB" id="A0A222VX24"/>
<reference evidence="1 2" key="1">
    <citation type="submission" date="2016-10" db="EMBL/GenBank/DDBJ databases">
        <authorList>
            <person name="de Groot N.N."/>
        </authorList>
    </citation>
    <scope>NUCLEOTIDE SEQUENCE [LARGE SCALE GENOMIC DNA]</scope>
    <source>
        <strain evidence="1 2">CGMCC 4.5506</strain>
    </source>
</reference>
<dbReference type="InterPro" id="IPR049709">
    <property type="entry name" value="IniB-like_N"/>
</dbReference>
<sequence length="498" mass="48645">MAIQEQTLHGFVQNLLNDATARADFISDPESALSGAGLGDITALDVSEVLPLVTEYGGAEGVGSLASGLDDLSLDADTLDGAIAQLKGVADAASQARSETLLDDATNLGTAGFDTTTTDGAFTGTGHVVNDQAAALGSVTAGEQGGAFDSALASDFGNVAGVGEAGLDGATGALGWASAFGAGETTGQLGTEGLNLGTSNESVLGDVTAVGGSGLEGSTGGTARLDNDLITGGGVADVSPQSVTGDLGFDTAQGEFGAFGAASPHGVASGAMLGDETLGVETSGAGSVDAMAAGGSLHSPFGTYGVELDGTPTAPEVPDLYTTGDLAGVFDTETIGRSSEAAASTLATYMTADEASLNGLVPSEVSGAEYVDSLPTEAPVPAVAPVHTPEHLPSDPTAAVTEVAGNLPVNADLPADIPADVPSDLPVDLPSGLDSALPELPVANPLPETPDVRDDLGGALHDSPVSDVVDGSPLGDLPQPNLNAPVDAPGVGDLPLGH</sequence>
<dbReference type="OrthoDB" id="3403955at2"/>
<dbReference type="RefSeq" id="WP_091802619.1">
    <property type="nucleotide sequence ID" value="NZ_CP016353.1"/>
</dbReference>
<dbReference type="Proteomes" id="UP000199494">
    <property type="component" value="Unassembled WGS sequence"/>
</dbReference>
<evidence type="ECO:0000313" key="1">
    <source>
        <dbReference type="EMBL" id="SDC82424.1"/>
    </source>
</evidence>
<evidence type="ECO:0000313" key="2">
    <source>
        <dbReference type="Proteomes" id="UP000199494"/>
    </source>
</evidence>
<dbReference type="KEGG" id="pmad:BAY61_29650"/>
<gene>
    <name evidence="1" type="ORF">SAMN05421630_1045</name>
</gene>
<protein>
    <submittedName>
        <fullName evidence="1">Uncharacterized protein</fullName>
    </submittedName>
</protein>
<dbReference type="EMBL" id="FMZE01000004">
    <property type="protein sequence ID" value="SDC82424.1"/>
    <property type="molecule type" value="Genomic_DNA"/>
</dbReference>
<dbReference type="NCBIfam" id="NF038175">
    <property type="entry name" value="IniB_NTERM"/>
    <property type="match status" value="1"/>
</dbReference>
<proteinExistence type="predicted"/>